<proteinExistence type="predicted"/>
<accession>A0A8S1L977</accession>
<comment type="caution">
    <text evidence="2">The sequence shown here is derived from an EMBL/GenBank/DDBJ whole genome shotgun (WGS) entry which is preliminary data.</text>
</comment>
<sequence>MSLTINSNIFEIQNQEQINQLINFLKLNGELTRGEFCFKDQAQQKKFNIFRQTYQTLKENFPDFKLKFKCNKGQLQSSTDLHLKTKSDDSRQTFQIKTNDETINSDQSKPFVNQSTQRQIQEEIQSFNPVVYEYQDDDSLRDQESKSSSDESENENLQSINQVQCFPQDELNYLNNTQNEYQLQRSQLPSDILKQINSEENKILEFHSEVAKQDVIESEIKILGLGTASTIQLKNQFILKMIEKLFLQEWNQFINQFNLEQKKFNLYKLKLNQDIDKIQKEIQEFINKISYIDIEFCYYTNYTMIASSKINEFLKSYQIYPFYFYDSFFLVSITQNIHQLQEISQQINNNYRGIFLYFSTLRPFQQQSYSSSDLELCRSQYYEKILALEFKQYCMNQFFNNQYFFLEMNFSHVLQNRELMEKQIKKYIQSCLKSPFLLKFELQLNQKDENFIDQCFKEKLQDGQCKIIYLKKEKSYYLFGNTEELISLFKNIIQERETMKTYFTQTTLFINKSNLVQQFSGQIKFFDLESINRILNDVGFKNDQSHAQDLKYNNPDNINFYYLLQTLEMICTIRQQNTNKEKIQSIYHKFNQNPHKNQLNRLDNGLFSLSSQGYQKGKNEKWTVSLDLVPNNVINFALQRIIELKPKILDSIIQEYLYQDFQEKLVQKNSQISFIKIDEGKYQLSCQNNQIIKQFEDYFSKFVSQKVILNEQILRIFELSSFKKIELQKKNVYYRVESDGLLLISRNLESIQNVTQNFQYYQGFIITMNSLKSQSQEEKPENYQLVQARTGYMKHVLKDFLQKNLQIMDIEFKEDQEISAYCIFHLNFQKLQNFSNQEQMEDASNKLQDDIFQMISPLYFFEIKTDQEAGKIIFQNIIQSRQIYVTFKQQYSDYFITILANKKQFKEVYDNLIQLQFNEKAQENIEFSIYIGQFCIYHNIIQINQSKKQLKVDFEKKGFEVDDQKVRWIIKSKKPSQAFQILSILINKMQDEDEQKNFQDLDKYDIYFGNMSEIKNESSFQSKSFFQSYYELFEDSQQKSHINSIYISESTKKDQQKKSIQNEINIPQKQVQQQLNNFVLQNEDSKNTNFIVPQQLSFQQQKNYSQQNQQIFQKQVQQQQIPEDSLDDSSEYSKSQLSNSLSNQMNITSLSFNNDAQTTFDKQCLLVEFQQNQIPIVPPMEEKLVQHLSQNFKNHKFEYFQPKVDQDYVKYFNKIAQQTITLYIIQKPDKEYHNEFSKKLLFYLNYDVLIEKFVNHSSLIIICCKANKAAHYQIPNREKSYQICLKDPNQVLPFLWVRRKSN</sequence>
<evidence type="ECO:0000313" key="3">
    <source>
        <dbReference type="Proteomes" id="UP000692954"/>
    </source>
</evidence>
<feature type="region of interest" description="Disordered" evidence="1">
    <location>
        <begin position="97"/>
        <end position="119"/>
    </location>
</feature>
<feature type="compositionally biased region" description="Basic and acidic residues" evidence="1">
    <location>
        <begin position="138"/>
        <end position="149"/>
    </location>
</feature>
<reference evidence="2" key="1">
    <citation type="submission" date="2021-01" db="EMBL/GenBank/DDBJ databases">
        <authorList>
            <consortium name="Genoscope - CEA"/>
            <person name="William W."/>
        </authorList>
    </citation>
    <scope>NUCLEOTIDE SEQUENCE</scope>
</reference>
<dbReference type="Proteomes" id="UP000692954">
    <property type="component" value="Unassembled WGS sequence"/>
</dbReference>
<dbReference type="OrthoDB" id="309210at2759"/>
<evidence type="ECO:0000256" key="1">
    <source>
        <dbReference type="SAM" id="MobiDB-lite"/>
    </source>
</evidence>
<feature type="region of interest" description="Disordered" evidence="1">
    <location>
        <begin position="138"/>
        <end position="157"/>
    </location>
</feature>
<feature type="region of interest" description="Disordered" evidence="1">
    <location>
        <begin position="1116"/>
        <end position="1138"/>
    </location>
</feature>
<protein>
    <submittedName>
        <fullName evidence="2">Uncharacterized protein</fullName>
    </submittedName>
</protein>
<dbReference type="EMBL" id="CAJJDN010000015">
    <property type="protein sequence ID" value="CAD8061386.1"/>
    <property type="molecule type" value="Genomic_DNA"/>
</dbReference>
<evidence type="ECO:0000313" key="2">
    <source>
        <dbReference type="EMBL" id="CAD8061386.1"/>
    </source>
</evidence>
<name>A0A8S1L977_9CILI</name>
<gene>
    <name evidence="2" type="ORF">PSON_ATCC_30995.1.T0150277</name>
</gene>
<keyword evidence="3" id="KW-1185">Reference proteome</keyword>
<organism evidence="2 3">
    <name type="scientific">Paramecium sonneborni</name>
    <dbReference type="NCBI Taxonomy" id="65129"/>
    <lineage>
        <taxon>Eukaryota</taxon>
        <taxon>Sar</taxon>
        <taxon>Alveolata</taxon>
        <taxon>Ciliophora</taxon>
        <taxon>Intramacronucleata</taxon>
        <taxon>Oligohymenophorea</taxon>
        <taxon>Peniculida</taxon>
        <taxon>Parameciidae</taxon>
        <taxon>Paramecium</taxon>
    </lineage>
</organism>